<proteinExistence type="predicted"/>
<protein>
    <submittedName>
        <fullName evidence="1">Uncharacterized protein</fullName>
    </submittedName>
</protein>
<sequence length="37" mass="3873">MASAWGEWKEGGSKMAGIDAYATSKQCILPAAMALAR</sequence>
<gene>
    <name evidence="1" type="ORF">CLV42_1393</name>
</gene>
<dbReference type="AlphaFoldDB" id="A0A2P8F8Q7"/>
<reference evidence="1 2" key="1">
    <citation type="submission" date="2018-03" db="EMBL/GenBank/DDBJ databases">
        <title>Genomic Encyclopedia of Archaeal and Bacterial Type Strains, Phase II (KMG-II): from individual species to whole genera.</title>
        <authorList>
            <person name="Goeker M."/>
        </authorList>
    </citation>
    <scope>NUCLEOTIDE SEQUENCE [LARGE SCALE GENOMIC DNA]</scope>
    <source>
        <strain evidence="1 2">DSM 18107</strain>
    </source>
</reference>
<keyword evidence="2" id="KW-1185">Reference proteome</keyword>
<comment type="caution">
    <text evidence="1">The sequence shown here is derived from an EMBL/GenBank/DDBJ whole genome shotgun (WGS) entry which is preliminary data.</text>
</comment>
<evidence type="ECO:0000313" key="2">
    <source>
        <dbReference type="Proteomes" id="UP000240978"/>
    </source>
</evidence>
<evidence type="ECO:0000313" key="1">
    <source>
        <dbReference type="EMBL" id="PSL18052.1"/>
    </source>
</evidence>
<organism evidence="1 2">
    <name type="scientific">Chitinophaga ginsengisoli</name>
    <dbReference type="NCBI Taxonomy" id="363837"/>
    <lineage>
        <taxon>Bacteria</taxon>
        <taxon>Pseudomonadati</taxon>
        <taxon>Bacteroidota</taxon>
        <taxon>Chitinophagia</taxon>
        <taxon>Chitinophagales</taxon>
        <taxon>Chitinophagaceae</taxon>
        <taxon>Chitinophaga</taxon>
    </lineage>
</organism>
<dbReference type="EMBL" id="PYGK01000039">
    <property type="protein sequence ID" value="PSL18052.1"/>
    <property type="molecule type" value="Genomic_DNA"/>
</dbReference>
<dbReference type="Proteomes" id="UP000240978">
    <property type="component" value="Unassembled WGS sequence"/>
</dbReference>
<name>A0A2P8F8Q7_9BACT</name>
<accession>A0A2P8F8Q7</accession>